<gene>
    <name evidence="5" type="ORF">HLH33_05275</name>
</gene>
<dbReference type="SUPFAM" id="SSF53756">
    <property type="entry name" value="UDP-Glycosyltransferase/glycogen phosphorylase"/>
    <property type="match status" value="1"/>
</dbReference>
<accession>A0A7W4FDE5</accession>
<dbReference type="Proteomes" id="UP000550787">
    <property type="component" value="Unassembled WGS sequence"/>
</dbReference>
<dbReference type="AlphaFoldDB" id="A0A7W4FDE5"/>
<name>A0A7W4FDE5_GLUDI</name>
<dbReference type="EMBL" id="JABEQG010000006">
    <property type="protein sequence ID" value="MBB2155723.1"/>
    <property type="molecule type" value="Genomic_DNA"/>
</dbReference>
<sequence>MTDMQRPVRAFVQLSYGYGATNWHTRWKDGRLLGVNEEYAYGYQRAAEPGFSVTQSEDERERLPGRAIRYAVRLLLGFDFVHAWRNRSGIWNSDIVWTHTEAQSMAVLLLFRLYPWRRHPRIIAQSVWLLDRWAHESRKNRLIFRALLSRADVLTFHSPCNRAAAARLFPGTRTELVEFGIRADDMIVRPPRPARQTIRVLSLGNDRHRDWETLLRATAELPCRLTIATTDPAARRRIARYGHATLASLKNNADLLALYDQADLVVVPLGPNLHASGLTTIQEAITRGVPVITTDVGGLRHYFDHDAVTYVPPGDIAALAHAITDLAADPPRQAAMTANAQRRMRECLNSQTYAARHVALSYELLTLQPDAVHHPEPATQDRRATHHYAGAVP</sequence>
<evidence type="ECO:0000313" key="5">
    <source>
        <dbReference type="EMBL" id="MBB2155723.1"/>
    </source>
</evidence>
<evidence type="ECO:0000256" key="2">
    <source>
        <dbReference type="ARBA" id="ARBA00022679"/>
    </source>
</evidence>
<evidence type="ECO:0000256" key="3">
    <source>
        <dbReference type="SAM" id="MobiDB-lite"/>
    </source>
</evidence>
<proteinExistence type="predicted"/>
<dbReference type="PANTHER" id="PTHR12526:SF510">
    <property type="entry name" value="D-INOSITOL 3-PHOSPHATE GLYCOSYLTRANSFERASE"/>
    <property type="match status" value="1"/>
</dbReference>
<feature type="compositionally biased region" description="Basic and acidic residues" evidence="3">
    <location>
        <begin position="373"/>
        <end position="383"/>
    </location>
</feature>
<feature type="region of interest" description="Disordered" evidence="3">
    <location>
        <begin position="373"/>
        <end position="393"/>
    </location>
</feature>
<evidence type="ECO:0000259" key="4">
    <source>
        <dbReference type="Pfam" id="PF00534"/>
    </source>
</evidence>
<protein>
    <submittedName>
        <fullName evidence="5">Glycosyltransferase family 4 protein</fullName>
    </submittedName>
</protein>
<keyword evidence="2 5" id="KW-0808">Transferase</keyword>
<dbReference type="GO" id="GO:0016757">
    <property type="term" value="F:glycosyltransferase activity"/>
    <property type="evidence" value="ECO:0007669"/>
    <property type="project" value="UniProtKB-KW"/>
</dbReference>
<dbReference type="Pfam" id="PF00534">
    <property type="entry name" value="Glycos_transf_1"/>
    <property type="match status" value="1"/>
</dbReference>
<feature type="domain" description="Glycosyl transferase family 1" evidence="4">
    <location>
        <begin position="251"/>
        <end position="342"/>
    </location>
</feature>
<evidence type="ECO:0000313" key="6">
    <source>
        <dbReference type="Proteomes" id="UP000550787"/>
    </source>
</evidence>
<reference evidence="5 6" key="1">
    <citation type="submission" date="2020-04" db="EMBL/GenBank/DDBJ databases">
        <title>Description of novel Gluconacetobacter.</title>
        <authorList>
            <person name="Sombolestani A."/>
        </authorList>
    </citation>
    <scope>NUCLEOTIDE SEQUENCE [LARGE SCALE GENOMIC DNA]</scope>
    <source>
        <strain evidence="5 6">LMG 7603</strain>
    </source>
</reference>
<dbReference type="CDD" id="cd03801">
    <property type="entry name" value="GT4_PimA-like"/>
    <property type="match status" value="1"/>
</dbReference>
<dbReference type="PANTHER" id="PTHR12526">
    <property type="entry name" value="GLYCOSYLTRANSFERASE"/>
    <property type="match status" value="1"/>
</dbReference>
<organism evidence="5 6">
    <name type="scientific">Gluconacetobacter diazotrophicus</name>
    <name type="common">Acetobacter diazotrophicus</name>
    <dbReference type="NCBI Taxonomy" id="33996"/>
    <lineage>
        <taxon>Bacteria</taxon>
        <taxon>Pseudomonadati</taxon>
        <taxon>Pseudomonadota</taxon>
        <taxon>Alphaproteobacteria</taxon>
        <taxon>Acetobacterales</taxon>
        <taxon>Acetobacteraceae</taxon>
        <taxon>Gluconacetobacter</taxon>
    </lineage>
</organism>
<dbReference type="Gene3D" id="3.40.50.2000">
    <property type="entry name" value="Glycogen Phosphorylase B"/>
    <property type="match status" value="2"/>
</dbReference>
<evidence type="ECO:0000256" key="1">
    <source>
        <dbReference type="ARBA" id="ARBA00022676"/>
    </source>
</evidence>
<comment type="caution">
    <text evidence="5">The sequence shown here is derived from an EMBL/GenBank/DDBJ whole genome shotgun (WGS) entry which is preliminary data.</text>
</comment>
<dbReference type="InterPro" id="IPR001296">
    <property type="entry name" value="Glyco_trans_1"/>
</dbReference>
<dbReference type="RefSeq" id="WP_183115547.1">
    <property type="nucleotide sequence ID" value="NZ_JABEQG010000006.1"/>
</dbReference>
<keyword evidence="1" id="KW-0328">Glycosyltransferase</keyword>